<proteinExistence type="predicted"/>
<feature type="region of interest" description="Disordered" evidence="1">
    <location>
        <begin position="115"/>
        <end position="153"/>
    </location>
</feature>
<dbReference type="OMA" id="SMARRTN"/>
<protein>
    <recommendedName>
        <fullName evidence="4">Outer dense fiber protein 3</fullName>
    </recommendedName>
</protein>
<dbReference type="KEGG" id="clec:106674427"/>
<dbReference type="InterPro" id="IPR051291">
    <property type="entry name" value="CIMAP"/>
</dbReference>
<dbReference type="EnsemblMetazoa" id="XM_014407143.1">
    <property type="protein sequence ID" value="XP_014262629.1"/>
    <property type="gene ID" value="LOC106674427"/>
</dbReference>
<keyword evidence="3" id="KW-1185">Reference proteome</keyword>
<evidence type="ECO:0000256" key="1">
    <source>
        <dbReference type="SAM" id="MobiDB-lite"/>
    </source>
</evidence>
<dbReference type="AlphaFoldDB" id="A0A8I6SR55"/>
<dbReference type="InterPro" id="IPR010736">
    <property type="entry name" value="SHIPPO-rpt"/>
</dbReference>
<dbReference type="OrthoDB" id="440566at2759"/>
<dbReference type="PANTHER" id="PTHR21580">
    <property type="entry name" value="SHIPPO-1-RELATED"/>
    <property type="match status" value="1"/>
</dbReference>
<dbReference type="GeneID" id="106674427"/>
<dbReference type="Pfam" id="PF07004">
    <property type="entry name" value="SHIPPO-rpt"/>
    <property type="match status" value="4"/>
</dbReference>
<reference evidence="2" key="1">
    <citation type="submission" date="2022-01" db="UniProtKB">
        <authorList>
            <consortium name="EnsemblMetazoa"/>
        </authorList>
    </citation>
    <scope>IDENTIFICATION</scope>
</reference>
<name>A0A8I6SR55_CIMLE</name>
<accession>A0A8I6SR55</accession>
<evidence type="ECO:0000313" key="2">
    <source>
        <dbReference type="EnsemblMetazoa" id="XP_014262629.1"/>
    </source>
</evidence>
<evidence type="ECO:0008006" key="4">
    <source>
        <dbReference type="Google" id="ProtNLM"/>
    </source>
</evidence>
<dbReference type="Proteomes" id="UP000494040">
    <property type="component" value="Unassembled WGS sequence"/>
</dbReference>
<evidence type="ECO:0000313" key="3">
    <source>
        <dbReference type="Proteomes" id="UP000494040"/>
    </source>
</evidence>
<sequence>MGDSKRDGKGAAKRVEKSFNCGPIGPGPIYKLPPVVGYPGHDITKYRNPAYSMARRTNAGRPKTRTGVKADTGNLYNLGKVNRYGKFYSPAFSLLQRIPGKVLGIGPGPAAYDTQNIKDLSRPTPPAASIKSRPKSIYKNIGPGPGAYNPKPPPTKSVKMTFRHPEKMNLVGPGPGAYGAPDMNKVRKKPQYAKILSRPQQTKAPVGPGPAYYPKNLGRRVPAFSFGTKHSECAGTYTQPDDLSTDTLC</sequence>
<organism evidence="2 3">
    <name type="scientific">Cimex lectularius</name>
    <name type="common">Bed bug</name>
    <name type="synonym">Acanthia lectularia</name>
    <dbReference type="NCBI Taxonomy" id="79782"/>
    <lineage>
        <taxon>Eukaryota</taxon>
        <taxon>Metazoa</taxon>
        <taxon>Ecdysozoa</taxon>
        <taxon>Arthropoda</taxon>
        <taxon>Hexapoda</taxon>
        <taxon>Insecta</taxon>
        <taxon>Pterygota</taxon>
        <taxon>Neoptera</taxon>
        <taxon>Paraneoptera</taxon>
        <taxon>Hemiptera</taxon>
        <taxon>Heteroptera</taxon>
        <taxon>Panheteroptera</taxon>
        <taxon>Cimicomorpha</taxon>
        <taxon>Cimicidae</taxon>
        <taxon>Cimex</taxon>
    </lineage>
</organism>
<dbReference type="RefSeq" id="XP_014262629.1">
    <property type="nucleotide sequence ID" value="XM_014407143.1"/>
</dbReference>